<dbReference type="InterPro" id="IPR018389">
    <property type="entry name" value="DctP_fam"/>
</dbReference>
<dbReference type="GO" id="GO:0042597">
    <property type="term" value="C:periplasmic space"/>
    <property type="evidence" value="ECO:0007669"/>
    <property type="project" value="UniProtKB-SubCell"/>
</dbReference>
<dbReference type="STRING" id="1123237.Salmuc_04606"/>
<sequence>MTKTVAVIGAGIVGVSTAIWLQRDGHEVVLIDKAGPGEGASHGNGGVLASCSVVPVPGPGLWTKAPKMLMDPNQPLFMKWGYLPRLLPWLRRYMAQANAEAARKRAQAATPIIGDSLNDHQALATGTGAEKWIVPADYVFVYNDRAAYEGDAFGFSLRREAGFEWEELEGEAFKAYDPAFGPQLSFAARFPGHGRIADPGRYVKDLAAHAEAQGARILKAEVTDVVRENGRVTGVRAGGRNHRLRRRRADRRCLVQAAGREAGHRRPARERTRLSPRALRRLGHATLAGDDRERQVRRDADGGPAAARGHRRAGRARRAALACALRAAGAQHPRGDSRHHLGEESRMDGPPPLGRRFPAPHRRGPGREGRLPGFRPRSCRFDGRPQDRAHPFAADRGARAQHRSCAIRPFAFSMRHEQRKTFAYKHSGRQKMTTKQILMAGAALATMAGAAQAETWDMPMAYAATNFHSEVGAEFATCVTEGTGGELEIVTHPSGSLFGGAEIKRAVMTGQANIGERLLSAHQNENPLYGVDSIPFLVSSFDQHEKLWGIAEPYVSDALAEDNLHYLYSVPWPPQGLYMNKPISSVADLEGVKFRSYSTATARMAELTGMLPVQVEAAELSQALATGVAESFISSGATGYDRKVWEHLSNFYEVDAWLPRNAVFVNADAWDGLSDEAKSVMEDCATTAAETGLERSKEYTQFTLDGLKENGMTVERAGDELMSELKEIGETMTSEWLETAGEAGTAIVEEYRGE</sequence>
<dbReference type="GO" id="GO:0016491">
    <property type="term" value="F:oxidoreductase activity"/>
    <property type="evidence" value="ECO:0007669"/>
    <property type="project" value="UniProtKB-KW"/>
</dbReference>
<keyword evidence="4" id="KW-0560">Oxidoreductase</keyword>
<dbReference type="InterPro" id="IPR036188">
    <property type="entry name" value="FAD/NAD-bd_sf"/>
</dbReference>
<dbReference type="eggNOG" id="COG1638">
    <property type="taxonomic scope" value="Bacteria"/>
</dbReference>
<dbReference type="NCBIfam" id="NF037995">
    <property type="entry name" value="TRAP_S1"/>
    <property type="match status" value="1"/>
</dbReference>
<dbReference type="InterPro" id="IPR038404">
    <property type="entry name" value="TRAP_DctP_sf"/>
</dbReference>
<keyword evidence="3" id="KW-0574">Periplasm</keyword>
<dbReference type="Gene3D" id="3.30.9.10">
    <property type="entry name" value="D-Amino Acid Oxidase, subunit A, domain 2"/>
    <property type="match status" value="1"/>
</dbReference>
<organism evidence="7 8">
    <name type="scientific">Salipiger mucosus DSM 16094</name>
    <dbReference type="NCBI Taxonomy" id="1123237"/>
    <lineage>
        <taxon>Bacteria</taxon>
        <taxon>Pseudomonadati</taxon>
        <taxon>Pseudomonadota</taxon>
        <taxon>Alphaproteobacteria</taxon>
        <taxon>Rhodobacterales</taxon>
        <taxon>Roseobacteraceae</taxon>
        <taxon>Salipiger</taxon>
    </lineage>
</organism>
<evidence type="ECO:0000256" key="5">
    <source>
        <dbReference type="SAM" id="MobiDB-lite"/>
    </source>
</evidence>
<name>S9QIU4_9RHOB</name>
<dbReference type="Pfam" id="PF03480">
    <property type="entry name" value="DctP"/>
    <property type="match status" value="1"/>
</dbReference>
<evidence type="ECO:0000256" key="1">
    <source>
        <dbReference type="ARBA" id="ARBA00004418"/>
    </source>
</evidence>
<dbReference type="PANTHER" id="PTHR33376">
    <property type="match status" value="1"/>
</dbReference>
<protein>
    <recommendedName>
        <fullName evidence="6">FAD dependent oxidoreductase domain-containing protein</fullName>
    </recommendedName>
</protein>
<feature type="compositionally biased region" description="Basic and acidic residues" evidence="5">
    <location>
        <begin position="261"/>
        <end position="273"/>
    </location>
</feature>
<feature type="region of interest" description="Disordered" evidence="5">
    <location>
        <begin position="327"/>
        <end position="386"/>
    </location>
</feature>
<dbReference type="InterPro" id="IPR006076">
    <property type="entry name" value="FAD-dep_OxRdtase"/>
</dbReference>
<dbReference type="Proteomes" id="UP000015347">
    <property type="component" value="Unassembled WGS sequence"/>
</dbReference>
<dbReference type="EMBL" id="APVH01000037">
    <property type="protein sequence ID" value="EPX79493.1"/>
    <property type="molecule type" value="Genomic_DNA"/>
</dbReference>
<feature type="compositionally biased region" description="Basic and acidic residues" evidence="5">
    <location>
        <begin position="289"/>
        <end position="301"/>
    </location>
</feature>
<evidence type="ECO:0000259" key="6">
    <source>
        <dbReference type="Pfam" id="PF01266"/>
    </source>
</evidence>
<evidence type="ECO:0000256" key="4">
    <source>
        <dbReference type="ARBA" id="ARBA00023002"/>
    </source>
</evidence>
<dbReference type="Gene3D" id="3.50.50.60">
    <property type="entry name" value="FAD/NAD(P)-binding domain"/>
    <property type="match status" value="2"/>
</dbReference>
<keyword evidence="2" id="KW-0732">Signal</keyword>
<feature type="region of interest" description="Disordered" evidence="5">
    <location>
        <begin position="258"/>
        <end position="314"/>
    </location>
</feature>
<proteinExistence type="predicted"/>
<dbReference type="SUPFAM" id="SSF51905">
    <property type="entry name" value="FAD/NAD(P)-binding domain"/>
    <property type="match status" value="1"/>
</dbReference>
<dbReference type="GO" id="GO:0055085">
    <property type="term" value="P:transmembrane transport"/>
    <property type="evidence" value="ECO:0007669"/>
    <property type="project" value="InterPro"/>
</dbReference>
<dbReference type="PANTHER" id="PTHR33376:SF4">
    <property type="entry name" value="SIALIC ACID-BINDING PERIPLASMIC PROTEIN SIAP"/>
    <property type="match status" value="1"/>
</dbReference>
<dbReference type="Pfam" id="PF01266">
    <property type="entry name" value="DAO"/>
    <property type="match status" value="1"/>
</dbReference>
<comment type="subcellular location">
    <subcellularLocation>
        <location evidence="1">Periplasm</location>
    </subcellularLocation>
</comment>
<feature type="compositionally biased region" description="Basic and acidic residues" evidence="5">
    <location>
        <begin position="333"/>
        <end position="347"/>
    </location>
</feature>
<gene>
    <name evidence="7" type="ORF">Salmuc_04606</name>
</gene>
<evidence type="ECO:0000313" key="7">
    <source>
        <dbReference type="EMBL" id="EPX79493.1"/>
    </source>
</evidence>
<evidence type="ECO:0000256" key="3">
    <source>
        <dbReference type="ARBA" id="ARBA00022764"/>
    </source>
</evidence>
<keyword evidence="8" id="KW-1185">Reference proteome</keyword>
<comment type="caution">
    <text evidence="7">The sequence shown here is derived from an EMBL/GenBank/DDBJ whole genome shotgun (WGS) entry which is preliminary data.</text>
</comment>
<feature type="domain" description="FAD dependent oxidoreductase" evidence="6">
    <location>
        <begin position="5"/>
        <end position="264"/>
    </location>
</feature>
<reference evidence="8" key="1">
    <citation type="journal article" date="2014" name="Stand. Genomic Sci.">
        <title>Genome sequence of the exopolysaccharide-producing Salipiger mucosus type strain (DSM 16094(T)), a moderately halophilic member of the Roseobacter clade.</title>
        <authorList>
            <person name="Riedel T."/>
            <person name="Spring S."/>
            <person name="Fiebig A."/>
            <person name="Petersen J."/>
            <person name="Kyrpides N.C."/>
            <person name="Goker M."/>
            <person name="Klenk H.P."/>
        </authorList>
    </citation>
    <scope>NUCLEOTIDE SEQUENCE [LARGE SCALE GENOMIC DNA]</scope>
    <source>
        <strain evidence="8">DSM 16094</strain>
    </source>
</reference>
<dbReference type="HOGENOM" id="CLU_369152_0_0_5"/>
<dbReference type="eggNOG" id="COG0665">
    <property type="taxonomic scope" value="Bacteria"/>
</dbReference>
<evidence type="ECO:0000256" key="2">
    <source>
        <dbReference type="ARBA" id="ARBA00022729"/>
    </source>
</evidence>
<dbReference type="Gene3D" id="3.40.190.170">
    <property type="entry name" value="Bacterial extracellular solute-binding protein, family 7"/>
    <property type="match status" value="1"/>
</dbReference>
<accession>S9QIU4</accession>
<dbReference type="AlphaFoldDB" id="S9QIU4"/>
<dbReference type="CDD" id="cd13602">
    <property type="entry name" value="PBP2_TRAP_BpDctp6_7"/>
    <property type="match status" value="1"/>
</dbReference>
<evidence type="ECO:0000313" key="8">
    <source>
        <dbReference type="Proteomes" id="UP000015347"/>
    </source>
</evidence>